<feature type="signal peptide" evidence="2">
    <location>
        <begin position="1"/>
        <end position="25"/>
    </location>
</feature>
<dbReference type="Proteomes" id="UP001218362">
    <property type="component" value="Chromosome"/>
</dbReference>
<feature type="compositionally biased region" description="Low complexity" evidence="1">
    <location>
        <begin position="30"/>
        <end position="40"/>
    </location>
</feature>
<feature type="chain" id="PRO_5042571265" evidence="2">
    <location>
        <begin position="26"/>
        <end position="461"/>
    </location>
</feature>
<keyword evidence="4" id="KW-0449">Lipoprotein</keyword>
<accession>A0AAJ6BQD2</accession>
<name>A0AAJ6BQD2_9SPHN</name>
<evidence type="ECO:0000313" key="4">
    <source>
        <dbReference type="EMBL" id="WEK47380.1"/>
    </source>
</evidence>
<organism evidence="4 5">
    <name type="scientific">Candidatus Andeanibacterium colombiense</name>
    <dbReference type="NCBI Taxonomy" id="3121345"/>
    <lineage>
        <taxon>Bacteria</taxon>
        <taxon>Pseudomonadati</taxon>
        <taxon>Pseudomonadota</taxon>
        <taxon>Alphaproteobacteria</taxon>
        <taxon>Sphingomonadales</taxon>
        <taxon>Sphingomonadaceae</taxon>
        <taxon>Candidatus Andeanibacterium</taxon>
    </lineage>
</organism>
<dbReference type="Pfam" id="PF04575">
    <property type="entry name" value="SlipAM"/>
    <property type="match status" value="1"/>
</dbReference>
<gene>
    <name evidence="4" type="ORF">P0Y56_03585</name>
</gene>
<sequence>MAKLFKATGMIAAMAAGALPFAAQAQDAPQEAAAPAAPQAPAQPAPPQSVEMSAAQLFQYADAARDRGDYPTAEAAYQALAADPDLDLRTEARFRLAMMYMDQMHKPRDAAVLLRRILDDKPDVARVRVELARVQVALGNLGDAARELRAAEAAGLPPEVENQVRFFANALSAQKRFGGGFEIAAAPSSNVNRATKSDTLGTIIGDFVLSDDAKAQSGIGLSVKGQTYYRLPAGKTTDVLLRASASGDLYRKSEFDDISGSLQAGPQWQWGRDRLALSAATTWRWYGLEYYSFSYGLTGNWQHPLSPRTQLRIDGSVLEENNVRNDLEDGENYTLALGIDHSFSPRFGGGFQLSGNRDQASDPGYSTTSGGVNAYLYRELGRTTAVANVSYRHLEADERLFLYPERRKDDYASVSLSGTFRALTFHTFAPLLRVGYERNWSTVEIYSFDRFYSEIGIVAAF</sequence>
<dbReference type="SUPFAM" id="SSF48452">
    <property type="entry name" value="TPR-like"/>
    <property type="match status" value="1"/>
</dbReference>
<evidence type="ECO:0000259" key="3">
    <source>
        <dbReference type="Pfam" id="PF04575"/>
    </source>
</evidence>
<reference evidence="4" key="1">
    <citation type="submission" date="2023-03" db="EMBL/GenBank/DDBJ databases">
        <title>Andean soil-derived lignocellulolytic bacterial consortium as a source of novel taxa and putative plastic-active enzymes.</title>
        <authorList>
            <person name="Diaz-Garcia L."/>
            <person name="Chuvochina M."/>
            <person name="Feuerriegel G."/>
            <person name="Bunk B."/>
            <person name="Sproer C."/>
            <person name="Streit W.R."/>
            <person name="Rodriguez L.M."/>
            <person name="Overmann J."/>
            <person name="Jimenez D.J."/>
        </authorList>
    </citation>
    <scope>NUCLEOTIDE SEQUENCE</scope>
    <source>
        <strain evidence="4">MAG 26</strain>
    </source>
</reference>
<keyword evidence="2" id="KW-0732">Signal</keyword>
<evidence type="ECO:0000313" key="5">
    <source>
        <dbReference type="Proteomes" id="UP001218362"/>
    </source>
</evidence>
<evidence type="ECO:0000256" key="1">
    <source>
        <dbReference type="SAM" id="MobiDB-lite"/>
    </source>
</evidence>
<dbReference type="Gene3D" id="1.25.40.10">
    <property type="entry name" value="Tetratricopeptide repeat domain"/>
    <property type="match status" value="1"/>
</dbReference>
<proteinExistence type="predicted"/>
<dbReference type="AlphaFoldDB" id="A0AAJ6BQD2"/>
<dbReference type="EMBL" id="CP119316">
    <property type="protein sequence ID" value="WEK47380.1"/>
    <property type="molecule type" value="Genomic_DNA"/>
</dbReference>
<dbReference type="Pfam" id="PF14559">
    <property type="entry name" value="TPR_19"/>
    <property type="match status" value="1"/>
</dbReference>
<evidence type="ECO:0000256" key="2">
    <source>
        <dbReference type="SAM" id="SignalP"/>
    </source>
</evidence>
<dbReference type="KEGG" id="acob:P0Y56_03585"/>
<dbReference type="InterPro" id="IPR007655">
    <property type="entry name" value="Slam_C"/>
</dbReference>
<protein>
    <submittedName>
        <fullName evidence="4">Surface lipoprotein assembly modifier</fullName>
    </submittedName>
</protein>
<dbReference type="InterPro" id="IPR011990">
    <property type="entry name" value="TPR-like_helical_dom_sf"/>
</dbReference>
<feature type="region of interest" description="Disordered" evidence="1">
    <location>
        <begin position="30"/>
        <end position="49"/>
    </location>
</feature>
<feature type="domain" description="Surface lipoprotein assembly modifier C-terminal" evidence="3">
    <location>
        <begin position="187"/>
        <end position="450"/>
    </location>
</feature>